<dbReference type="VEuPathDB" id="FungiDB:CCM_05357"/>
<proteinExistence type="predicted"/>
<gene>
    <name evidence="2" type="ORF">A9K55_002718</name>
</gene>
<feature type="region of interest" description="Disordered" evidence="1">
    <location>
        <begin position="149"/>
        <end position="220"/>
    </location>
</feature>
<dbReference type="VEuPathDB" id="FungiDB:A9K55_002718"/>
<evidence type="ECO:0000256" key="1">
    <source>
        <dbReference type="SAM" id="MobiDB-lite"/>
    </source>
</evidence>
<dbReference type="OrthoDB" id="5151375at2759"/>
<evidence type="ECO:0000313" key="2">
    <source>
        <dbReference type="EMBL" id="ATY58405.1"/>
    </source>
</evidence>
<reference evidence="2 3" key="1">
    <citation type="journal article" date="2017" name="BMC Genomics">
        <title>Chromosome level assembly and secondary metabolite potential of the parasitic fungus Cordyceps militaris.</title>
        <authorList>
            <person name="Kramer G.J."/>
            <person name="Nodwell J.R."/>
        </authorList>
    </citation>
    <scope>NUCLEOTIDE SEQUENCE [LARGE SCALE GENOMIC DNA]</scope>
    <source>
        <strain evidence="2 3">ATCC 34164</strain>
    </source>
</reference>
<dbReference type="EMBL" id="CP023322">
    <property type="protein sequence ID" value="ATY58405.1"/>
    <property type="molecule type" value="Genomic_DNA"/>
</dbReference>
<dbReference type="Proteomes" id="UP000323067">
    <property type="component" value="Chromosome iv"/>
</dbReference>
<sequence length="237" mass="26025">MDRLDTLLLNARTRLGCSGLRDLADLAQMRQDTLEKRIASAQHLLTVRNTLSIYTAWLWKKTFSIAPKDLQAVMGKWCVYLWGIGCTREMAHLAWTTAQTMLGPPVSQSSPLGELQMGVGFAIAYQFSFLPPPTKRSFAVLADGAGSEEGEVADSQDALSPTAKRRKASHAGQGIPAAPFCQPARRGDVLPVSPRNKAPGSHSVETRHAQEENQTPWTRDGFNFNFRRKCSLAVGKT</sequence>
<accession>A0A2H4S5L7</accession>
<protein>
    <submittedName>
        <fullName evidence="2">Uncharacterized protein</fullName>
    </submittedName>
</protein>
<organism evidence="2 3">
    <name type="scientific">Cordyceps militaris</name>
    <name type="common">Caterpillar fungus</name>
    <name type="synonym">Clavaria militaris</name>
    <dbReference type="NCBI Taxonomy" id="73501"/>
    <lineage>
        <taxon>Eukaryota</taxon>
        <taxon>Fungi</taxon>
        <taxon>Dikarya</taxon>
        <taxon>Ascomycota</taxon>
        <taxon>Pezizomycotina</taxon>
        <taxon>Sordariomycetes</taxon>
        <taxon>Hypocreomycetidae</taxon>
        <taxon>Hypocreales</taxon>
        <taxon>Cordycipitaceae</taxon>
        <taxon>Cordyceps</taxon>
    </lineage>
</organism>
<name>A0A2H4S5L7_CORMI</name>
<evidence type="ECO:0000313" key="3">
    <source>
        <dbReference type="Proteomes" id="UP000323067"/>
    </source>
</evidence>
<dbReference type="AlphaFoldDB" id="A0A2H4S5L7"/>